<gene>
    <name evidence="3" type="ORF">M406DRAFT_70047</name>
</gene>
<feature type="coiled-coil region" evidence="1">
    <location>
        <begin position="482"/>
        <end position="516"/>
    </location>
</feature>
<evidence type="ECO:0008006" key="5">
    <source>
        <dbReference type="Google" id="ProtNLM"/>
    </source>
</evidence>
<proteinExistence type="predicted"/>
<dbReference type="AlphaFoldDB" id="A0A9P5CR67"/>
<evidence type="ECO:0000313" key="4">
    <source>
        <dbReference type="Proteomes" id="UP000803844"/>
    </source>
</evidence>
<dbReference type="EMBL" id="MU032346">
    <property type="protein sequence ID" value="KAF3767943.1"/>
    <property type="molecule type" value="Genomic_DNA"/>
</dbReference>
<dbReference type="OrthoDB" id="3200163at2759"/>
<dbReference type="Proteomes" id="UP000803844">
    <property type="component" value="Unassembled WGS sequence"/>
</dbReference>
<reference evidence="3" key="1">
    <citation type="journal article" date="2020" name="Phytopathology">
        <title>Genome sequence of the chestnut blight fungus Cryphonectria parasitica EP155: A fundamental resource for an archetypical invasive plant pathogen.</title>
        <authorList>
            <person name="Crouch J.A."/>
            <person name="Dawe A."/>
            <person name="Aerts A."/>
            <person name="Barry K."/>
            <person name="Churchill A.C.L."/>
            <person name="Grimwood J."/>
            <person name="Hillman B."/>
            <person name="Milgroom M.G."/>
            <person name="Pangilinan J."/>
            <person name="Smith M."/>
            <person name="Salamov A."/>
            <person name="Schmutz J."/>
            <person name="Yadav J."/>
            <person name="Grigoriev I.V."/>
            <person name="Nuss D."/>
        </authorList>
    </citation>
    <scope>NUCLEOTIDE SEQUENCE</scope>
    <source>
        <strain evidence="3">EP155</strain>
    </source>
</reference>
<dbReference type="RefSeq" id="XP_040778904.1">
    <property type="nucleotide sequence ID" value="XM_040925306.1"/>
</dbReference>
<name>A0A9P5CR67_CRYP1</name>
<organism evidence="3 4">
    <name type="scientific">Cryphonectria parasitica (strain ATCC 38755 / EP155)</name>
    <dbReference type="NCBI Taxonomy" id="660469"/>
    <lineage>
        <taxon>Eukaryota</taxon>
        <taxon>Fungi</taxon>
        <taxon>Dikarya</taxon>
        <taxon>Ascomycota</taxon>
        <taxon>Pezizomycotina</taxon>
        <taxon>Sordariomycetes</taxon>
        <taxon>Sordariomycetidae</taxon>
        <taxon>Diaporthales</taxon>
        <taxon>Cryphonectriaceae</taxon>
        <taxon>Cryphonectria-Endothia species complex</taxon>
        <taxon>Cryphonectria</taxon>
    </lineage>
</organism>
<dbReference type="GeneID" id="63842435"/>
<sequence length="542" mass="60378">MASPFDIIALAETVVGVGSKIYKFFSSLRSAPQEVRDFCTELELLRSILLKIGMSASRIMGISPVTGSQMFGLETILVCLKGCEAEFKAIWTGVSALHTDRGIEWGRLAGKLTKSVSWVVKAGELEKATRRLDRTKQTLLLGMAFSGIEADAATAQGLSSIDMHIQENGVSMSLQVDKLKDAMLISLQQLEHRLLQRVSELSGIAEAQHEEGDRRIIQLSQDFPSLSLETHLETPLGLVEEDNPNATANAISMNSVSTSPPGGQQPQDDPENIGMSEQDTAFLHGQMSISSGKSMDHFLKSLKPDVQDLLSKPVSIDDLMESLQPSSAKSKGFDTRRATLLPRITKLFNNAGVFSNLVPSDDAYNYIWGASAFLLKTASRAAQTESMLNSLEEMQEAFVMCEREYKLYPEGNIHLLFESLCKEMVVGMESTLKFHRMPKSNILVASSSVLSAREALQNTVTRIKNLSEKVIREVEYHHRRELREASQRLREVDRKQDEVLRRLEEQQRILSGLQQEQKLLATVTEYQKVLQLLQQLLARHAS</sequence>
<evidence type="ECO:0000313" key="3">
    <source>
        <dbReference type="EMBL" id="KAF3767943.1"/>
    </source>
</evidence>
<protein>
    <recommendedName>
        <fullName evidence="5">Fungal N-terminal domain-containing protein</fullName>
    </recommendedName>
</protein>
<feature type="region of interest" description="Disordered" evidence="2">
    <location>
        <begin position="251"/>
        <end position="275"/>
    </location>
</feature>
<evidence type="ECO:0000256" key="1">
    <source>
        <dbReference type="SAM" id="Coils"/>
    </source>
</evidence>
<accession>A0A9P5CR67</accession>
<evidence type="ECO:0000256" key="2">
    <source>
        <dbReference type="SAM" id="MobiDB-lite"/>
    </source>
</evidence>
<keyword evidence="1" id="KW-0175">Coiled coil</keyword>
<keyword evidence="4" id="KW-1185">Reference proteome</keyword>
<comment type="caution">
    <text evidence="3">The sequence shown here is derived from an EMBL/GenBank/DDBJ whole genome shotgun (WGS) entry which is preliminary data.</text>
</comment>